<keyword evidence="4" id="KW-1185">Reference proteome</keyword>
<keyword evidence="2" id="KW-0378">Hydrolase</keyword>
<evidence type="ECO:0000256" key="2">
    <source>
        <dbReference type="ARBA" id="ARBA00022801"/>
    </source>
</evidence>
<proteinExistence type="inferred from homology"/>
<sequence length="135" mass="14638">MTGVNTYTTEIDVRFRDIDAMGHVNNAVYATYIEQARTEYFRDVLDADISSLATVLASMSVDFRRPVELTDGSVTVELAVADLGTSSVTMTHEIRTGGEVVAEAEATLVSLDPDSGKPVAIPDEHRSTIESYHGI</sequence>
<dbReference type="EMBL" id="AOJH01000030">
    <property type="protein sequence ID" value="EMA66728.1"/>
    <property type="molecule type" value="Genomic_DNA"/>
</dbReference>
<organism evidence="3 4">
    <name type="scientific">Halorubrum kocurii JCM 14978</name>
    <dbReference type="NCBI Taxonomy" id="1230456"/>
    <lineage>
        <taxon>Archaea</taxon>
        <taxon>Methanobacteriati</taxon>
        <taxon>Methanobacteriota</taxon>
        <taxon>Stenosarchaea group</taxon>
        <taxon>Halobacteria</taxon>
        <taxon>Halobacteriales</taxon>
        <taxon>Haloferacaceae</taxon>
        <taxon>Halorubrum</taxon>
    </lineage>
</organism>
<comment type="caution">
    <text evidence="3">The sequence shown here is derived from an EMBL/GenBank/DDBJ whole genome shotgun (WGS) entry which is preliminary data.</text>
</comment>
<dbReference type="InterPro" id="IPR029069">
    <property type="entry name" value="HotDog_dom_sf"/>
</dbReference>
<gene>
    <name evidence="3" type="ORF">C468_04092</name>
</gene>
<dbReference type="SUPFAM" id="SSF54637">
    <property type="entry name" value="Thioesterase/thiol ester dehydrase-isomerase"/>
    <property type="match status" value="1"/>
</dbReference>
<accession>M0PA44</accession>
<dbReference type="PANTHER" id="PTHR31793">
    <property type="entry name" value="4-HYDROXYBENZOYL-COA THIOESTERASE FAMILY MEMBER"/>
    <property type="match status" value="1"/>
</dbReference>
<dbReference type="Pfam" id="PF13279">
    <property type="entry name" value="4HBT_2"/>
    <property type="match status" value="1"/>
</dbReference>
<evidence type="ECO:0000313" key="3">
    <source>
        <dbReference type="EMBL" id="EMA66728.1"/>
    </source>
</evidence>
<reference evidence="3 4" key="1">
    <citation type="journal article" date="2014" name="PLoS Genet.">
        <title>Phylogenetically driven sequencing of extremely halophilic archaea reveals strategies for static and dynamic osmo-response.</title>
        <authorList>
            <person name="Becker E.A."/>
            <person name="Seitzer P.M."/>
            <person name="Tritt A."/>
            <person name="Larsen D."/>
            <person name="Krusor M."/>
            <person name="Yao A.I."/>
            <person name="Wu D."/>
            <person name="Madern D."/>
            <person name="Eisen J.A."/>
            <person name="Darling A.E."/>
            <person name="Facciotti M.T."/>
        </authorList>
    </citation>
    <scope>NUCLEOTIDE SEQUENCE [LARGE SCALE GENOMIC DNA]</scope>
    <source>
        <strain evidence="3 4">JCM 14978</strain>
    </source>
</reference>
<evidence type="ECO:0000313" key="4">
    <source>
        <dbReference type="Proteomes" id="UP000011546"/>
    </source>
</evidence>
<dbReference type="PANTHER" id="PTHR31793:SF27">
    <property type="entry name" value="NOVEL THIOESTERASE SUPERFAMILY DOMAIN AND SAPOSIN A-TYPE DOMAIN CONTAINING PROTEIN (0610012H03RIK)"/>
    <property type="match status" value="1"/>
</dbReference>
<dbReference type="AlphaFoldDB" id="M0PA44"/>
<name>M0PA44_9EURY</name>
<dbReference type="PATRIC" id="fig|1230456.3.peg.792"/>
<dbReference type="STRING" id="1230456.C468_04092"/>
<dbReference type="GO" id="GO:0047617">
    <property type="term" value="F:fatty acyl-CoA hydrolase activity"/>
    <property type="evidence" value="ECO:0007669"/>
    <property type="project" value="TreeGrafter"/>
</dbReference>
<dbReference type="Gene3D" id="3.10.129.10">
    <property type="entry name" value="Hotdog Thioesterase"/>
    <property type="match status" value="1"/>
</dbReference>
<dbReference type="CDD" id="cd00586">
    <property type="entry name" value="4HBT"/>
    <property type="match status" value="1"/>
</dbReference>
<evidence type="ECO:0000256" key="1">
    <source>
        <dbReference type="ARBA" id="ARBA00005953"/>
    </source>
</evidence>
<dbReference type="Proteomes" id="UP000011546">
    <property type="component" value="Unassembled WGS sequence"/>
</dbReference>
<protein>
    <submittedName>
        <fullName evidence="3">Thioesterase superfamily protein</fullName>
    </submittedName>
</protein>
<dbReference type="InterPro" id="IPR050563">
    <property type="entry name" value="4-hydroxybenzoyl-CoA_TE"/>
</dbReference>
<comment type="similarity">
    <text evidence="1">Belongs to the 4-hydroxybenzoyl-CoA thioesterase family.</text>
</comment>